<proteinExistence type="predicted"/>
<accession>A0AAQ1KJ60</accession>
<dbReference type="Proteomes" id="UP000183385">
    <property type="component" value="Unassembled WGS sequence"/>
</dbReference>
<reference evidence="1 2" key="1">
    <citation type="submission" date="2016-10" db="EMBL/GenBank/DDBJ databases">
        <authorList>
            <person name="Varghese N."/>
            <person name="Submissions S."/>
        </authorList>
    </citation>
    <scope>NUCLEOTIDE SEQUENCE [LARGE SCALE GENOMIC DNA]</scope>
    <source>
        <strain evidence="1 2">LMG 18378</strain>
    </source>
</reference>
<organism evidence="1 2">
    <name type="scientific">Pseudomonas citronellolis</name>
    <dbReference type="NCBI Taxonomy" id="53408"/>
    <lineage>
        <taxon>Bacteria</taxon>
        <taxon>Pseudomonadati</taxon>
        <taxon>Pseudomonadota</taxon>
        <taxon>Gammaproteobacteria</taxon>
        <taxon>Pseudomonadales</taxon>
        <taxon>Pseudomonadaceae</taxon>
        <taxon>Pseudomonas</taxon>
    </lineage>
</organism>
<comment type="caution">
    <text evidence="1">The sequence shown here is derived from an EMBL/GenBank/DDBJ whole genome shotgun (WGS) entry which is preliminary data.</text>
</comment>
<dbReference type="EMBL" id="FOLS01000028">
    <property type="protein sequence ID" value="SFD52397.1"/>
    <property type="molecule type" value="Genomic_DNA"/>
</dbReference>
<gene>
    <name evidence="1" type="ORF">SAMN05216577_12835</name>
</gene>
<keyword evidence="2" id="KW-1185">Reference proteome</keyword>
<sequence>MAFDFASAKALVRQTVHETLGVPGLYQDHSMSVPEPVRVRWHSKIDRFGDLESSGYAEVIEGIDRVIFQATEARTLGVRSGGTVTIQALGGVQLTLGAQEPADGPYEEIWSASKL</sequence>
<dbReference type="RefSeq" id="WP_074983548.1">
    <property type="nucleotide sequence ID" value="NZ_FOLS01000028.1"/>
</dbReference>
<protein>
    <submittedName>
        <fullName evidence="1">Uncharacterized protein</fullName>
    </submittedName>
</protein>
<evidence type="ECO:0000313" key="2">
    <source>
        <dbReference type="Proteomes" id="UP000183385"/>
    </source>
</evidence>
<evidence type="ECO:0000313" key="1">
    <source>
        <dbReference type="EMBL" id="SFD52397.1"/>
    </source>
</evidence>
<dbReference type="AlphaFoldDB" id="A0AAQ1KJ60"/>
<name>A0AAQ1KJ60_9PSED</name>